<gene>
    <name evidence="2" type="ORF">LCGC14_0355470</name>
</gene>
<name>A0A0F9TSQ1_9ZZZZ</name>
<accession>A0A0F9TSQ1</accession>
<reference evidence="2" key="1">
    <citation type="journal article" date="2015" name="Nature">
        <title>Complex archaea that bridge the gap between prokaryotes and eukaryotes.</title>
        <authorList>
            <person name="Spang A."/>
            <person name="Saw J.H."/>
            <person name="Jorgensen S.L."/>
            <person name="Zaremba-Niedzwiedzka K."/>
            <person name="Martijn J."/>
            <person name="Lind A.E."/>
            <person name="van Eijk R."/>
            <person name="Schleper C."/>
            <person name="Guy L."/>
            <person name="Ettema T.J."/>
        </authorList>
    </citation>
    <scope>NUCLEOTIDE SEQUENCE</scope>
</reference>
<dbReference type="EMBL" id="LAZR01000271">
    <property type="protein sequence ID" value="KKN77982.1"/>
    <property type="molecule type" value="Genomic_DNA"/>
</dbReference>
<evidence type="ECO:0000256" key="1">
    <source>
        <dbReference type="SAM" id="MobiDB-lite"/>
    </source>
</evidence>
<feature type="region of interest" description="Disordered" evidence="1">
    <location>
        <begin position="1"/>
        <end position="26"/>
    </location>
</feature>
<protein>
    <submittedName>
        <fullName evidence="2">Uncharacterized protein</fullName>
    </submittedName>
</protein>
<proteinExistence type="predicted"/>
<dbReference type="AlphaFoldDB" id="A0A0F9TSQ1"/>
<organism evidence="2">
    <name type="scientific">marine sediment metagenome</name>
    <dbReference type="NCBI Taxonomy" id="412755"/>
    <lineage>
        <taxon>unclassified sequences</taxon>
        <taxon>metagenomes</taxon>
        <taxon>ecological metagenomes</taxon>
    </lineage>
</organism>
<comment type="caution">
    <text evidence="2">The sequence shown here is derived from an EMBL/GenBank/DDBJ whole genome shotgun (WGS) entry which is preliminary data.</text>
</comment>
<sequence length="114" mass="12068">MVGKEHKKSNLDGHINTGGRPKGSLNKTTAMLREAIIMAAQAAGDSLAEKGKKKEGIAAYLKDQAVKNPTAFMTLLGKVLPPPLPEGLTGFLPVSFVAYMHGAKEEADAQDTVH</sequence>
<evidence type="ECO:0000313" key="2">
    <source>
        <dbReference type="EMBL" id="KKN77982.1"/>
    </source>
</evidence>